<proteinExistence type="predicted"/>
<protein>
    <submittedName>
        <fullName evidence="1">Uncharacterized protein</fullName>
    </submittedName>
</protein>
<evidence type="ECO:0000313" key="1">
    <source>
        <dbReference type="EMBL" id="PMD18510.1"/>
    </source>
</evidence>
<dbReference type="OrthoDB" id="3558968at2759"/>
<dbReference type="Proteomes" id="UP000235672">
    <property type="component" value="Unassembled WGS sequence"/>
</dbReference>
<dbReference type="AlphaFoldDB" id="A0A2J6PWU1"/>
<keyword evidence="2" id="KW-1185">Reference proteome</keyword>
<evidence type="ECO:0000313" key="2">
    <source>
        <dbReference type="Proteomes" id="UP000235672"/>
    </source>
</evidence>
<sequence length="202" mass="23661">MAPNTRRTSRHTPPRGTEEGIQANTIKKIRFFHAYDKEISFKSLRHMASEEHTDEGTARRWIKQRENMGSLAYRRTRKMSNKLGRRSKVTKKVCKMLVSPSQNPVRNQPFDAQIEFHNIPVKRRQFQKKLKENTNGGQIYKAAFVKKEISGKNRDERVAYGEEYKEKTIDDFWKYIVFTDEAHIDPSITTSSRNLQGAWKAV</sequence>
<accession>A0A2J6PWU1</accession>
<reference evidence="1 2" key="1">
    <citation type="submission" date="2016-05" db="EMBL/GenBank/DDBJ databases">
        <title>A degradative enzymes factory behind the ericoid mycorrhizal symbiosis.</title>
        <authorList>
            <consortium name="DOE Joint Genome Institute"/>
            <person name="Martino E."/>
            <person name="Morin E."/>
            <person name="Grelet G."/>
            <person name="Kuo A."/>
            <person name="Kohler A."/>
            <person name="Daghino S."/>
            <person name="Barry K."/>
            <person name="Choi C."/>
            <person name="Cichocki N."/>
            <person name="Clum A."/>
            <person name="Copeland A."/>
            <person name="Hainaut M."/>
            <person name="Haridas S."/>
            <person name="Labutti K."/>
            <person name="Lindquist E."/>
            <person name="Lipzen A."/>
            <person name="Khouja H.-R."/>
            <person name="Murat C."/>
            <person name="Ohm R."/>
            <person name="Olson A."/>
            <person name="Spatafora J."/>
            <person name="Veneault-Fourrey C."/>
            <person name="Henrissat B."/>
            <person name="Grigoriev I."/>
            <person name="Martin F."/>
            <person name="Perotto S."/>
        </authorList>
    </citation>
    <scope>NUCLEOTIDE SEQUENCE [LARGE SCALE GENOMIC DNA]</scope>
    <source>
        <strain evidence="1 2">UAMH 7357</strain>
    </source>
</reference>
<gene>
    <name evidence="1" type="ORF">NA56DRAFT_245081</name>
</gene>
<dbReference type="EMBL" id="KZ613494">
    <property type="protein sequence ID" value="PMD18510.1"/>
    <property type="molecule type" value="Genomic_DNA"/>
</dbReference>
<organism evidence="1 2">
    <name type="scientific">Hyaloscypha hepaticicola</name>
    <dbReference type="NCBI Taxonomy" id="2082293"/>
    <lineage>
        <taxon>Eukaryota</taxon>
        <taxon>Fungi</taxon>
        <taxon>Dikarya</taxon>
        <taxon>Ascomycota</taxon>
        <taxon>Pezizomycotina</taxon>
        <taxon>Leotiomycetes</taxon>
        <taxon>Helotiales</taxon>
        <taxon>Hyaloscyphaceae</taxon>
        <taxon>Hyaloscypha</taxon>
    </lineage>
</organism>
<name>A0A2J6PWU1_9HELO</name>